<evidence type="ECO:0000313" key="3">
    <source>
        <dbReference type="EMBL" id="TYS12940.1"/>
    </source>
</evidence>
<keyword evidence="1" id="KW-0732">Signal</keyword>
<accession>A0A5D4NG94</accession>
<dbReference type="AlphaFoldDB" id="A0A5D4NG94"/>
<dbReference type="InterPro" id="IPR013693">
    <property type="entry name" value="SpoIID/LytB_N"/>
</dbReference>
<dbReference type="InterPro" id="IPR007253">
    <property type="entry name" value="Cell_wall-bd_2"/>
</dbReference>
<feature type="domain" description="Sporulation stage II protein D amidase enhancer LytB N-terminal" evidence="2">
    <location>
        <begin position="128"/>
        <end position="207"/>
    </location>
</feature>
<evidence type="ECO:0000259" key="2">
    <source>
        <dbReference type="Pfam" id="PF08486"/>
    </source>
</evidence>
<dbReference type="InterPro" id="IPR013486">
    <property type="entry name" value="SpoIID/LytB"/>
</dbReference>
<proteinExistence type="predicted"/>
<evidence type="ECO:0000313" key="4">
    <source>
        <dbReference type="Proteomes" id="UP000322267"/>
    </source>
</evidence>
<dbReference type="Pfam" id="PF08486">
    <property type="entry name" value="SpoIID"/>
    <property type="match status" value="1"/>
</dbReference>
<dbReference type="PANTHER" id="PTHR30032:SF8">
    <property type="entry name" value="GERMINATION-SPECIFIC N-ACETYLMURAMOYL-L-ALANINE AMIDASE"/>
    <property type="match status" value="1"/>
</dbReference>
<dbReference type="Pfam" id="PF04122">
    <property type="entry name" value="CW_binding_2"/>
    <property type="match status" value="3"/>
</dbReference>
<dbReference type="NCBIfam" id="TIGR02669">
    <property type="entry name" value="SpoIID_LytB"/>
    <property type="match status" value="1"/>
</dbReference>
<reference evidence="3 4" key="1">
    <citation type="submission" date="2019-08" db="EMBL/GenBank/DDBJ databases">
        <title>Bacillus genomes from the desert of Cuatro Cienegas, Coahuila.</title>
        <authorList>
            <person name="Olmedo-Alvarez G."/>
        </authorList>
    </citation>
    <scope>NUCLEOTIDE SEQUENCE [LARGE SCALE GENOMIC DNA]</scope>
    <source>
        <strain evidence="3 4">CH34_1T</strain>
    </source>
</reference>
<name>A0A5D4NG94_9BACI</name>
<dbReference type="EMBL" id="VTEI01000027">
    <property type="protein sequence ID" value="TYS12940.1"/>
    <property type="molecule type" value="Genomic_DNA"/>
</dbReference>
<dbReference type="Gene3D" id="3.40.50.12090">
    <property type="match status" value="2"/>
</dbReference>
<feature type="signal peptide" evidence="1">
    <location>
        <begin position="1"/>
        <end position="28"/>
    </location>
</feature>
<evidence type="ECO:0000256" key="1">
    <source>
        <dbReference type="SAM" id="SignalP"/>
    </source>
</evidence>
<protein>
    <submittedName>
        <fullName evidence="3">SpoIID/LytB domain-containing protein</fullName>
    </submittedName>
</protein>
<sequence length="748" mass="81242">MRKKLTFMIVFLMVFTLFSHSYTGVGHAAEEVKVKLRNKLGNTTNIALKITGEYFITENSDIKLNSSSSYNVKLESGKLNLYRNNTKIKTYSTSFTIEPKTYGQSNYFSINGEPYLGTVKFTIEGSYIRPINMLPFEDYLKGVVPGEMPASWNVEALKAQAVAARTYAIGRVSNTNFDDTISNQVYDGYKWYPNSTKAVEGTAGQVLRSGGRLISAVYSSSNGGHTESNSNYWGSSKASYLPSKADPYDPKIGWNLAINQVQVDASKLDLLRPEKWWNTALEKSEDAKTLKYIKSYIEKNTNVAAGSDIKVVRVPELSVSGSTKADNGTATGKSTHGTVKVEYFVKNKNGEYVRESNNNNISNDYATTLGGSTRYNTSVEISKEGWGTSGAVVLGRGDKHVDAITGTVLAKKLNSPLLLTESDKVPSVVLNRIKELKASTVYVLGGTAAISEKVESELSSIGVTVKRVSGSSRYQTSSAVAKEVKDFTEVFITSGDEVSPDALSISSYAADKKAPILLTSRESLDSSVKNIIKGSNIDKVTIIGGTSAVSSTIESQLHSLGVSNISRISGASRYETSIKIADKFNFDLNNIFFAQGETFIDALPGAVLAASKSAPVVLTEKDSLPANVQEWVKDLGMRPHIYYLGGTSAISDSTKTNIKNALLGDIKLFTLHLQDQNISKLRSMFGGIYFKSYHIDAIQNSGGKFTIQGKGFGHGVGMSQYGAKAMGDRGMSYTQILNHYYPGAQLGK</sequence>
<dbReference type="GO" id="GO:0030288">
    <property type="term" value="C:outer membrane-bounded periplasmic space"/>
    <property type="evidence" value="ECO:0007669"/>
    <property type="project" value="TreeGrafter"/>
</dbReference>
<dbReference type="InterPro" id="IPR051922">
    <property type="entry name" value="Bact_Sporulation_Assoc"/>
</dbReference>
<feature type="chain" id="PRO_5023046378" evidence="1">
    <location>
        <begin position="29"/>
        <end position="748"/>
    </location>
</feature>
<dbReference type="Proteomes" id="UP000322267">
    <property type="component" value="Unassembled WGS sequence"/>
</dbReference>
<organism evidence="3 4">
    <name type="scientific">Rossellomorea vietnamensis</name>
    <dbReference type="NCBI Taxonomy" id="218284"/>
    <lineage>
        <taxon>Bacteria</taxon>
        <taxon>Bacillati</taxon>
        <taxon>Bacillota</taxon>
        <taxon>Bacilli</taxon>
        <taxon>Bacillales</taxon>
        <taxon>Bacillaceae</taxon>
        <taxon>Rossellomorea</taxon>
    </lineage>
</organism>
<dbReference type="RefSeq" id="WP_148942358.1">
    <property type="nucleotide sequence ID" value="NZ_VTEI01000027.1"/>
</dbReference>
<comment type="caution">
    <text evidence="3">The sequence shown here is derived from an EMBL/GenBank/DDBJ whole genome shotgun (WGS) entry which is preliminary data.</text>
</comment>
<dbReference type="GO" id="GO:0030435">
    <property type="term" value="P:sporulation resulting in formation of a cellular spore"/>
    <property type="evidence" value="ECO:0007669"/>
    <property type="project" value="InterPro"/>
</dbReference>
<dbReference type="PANTHER" id="PTHR30032">
    <property type="entry name" value="N-ACETYLMURAMOYL-L-ALANINE AMIDASE-RELATED"/>
    <property type="match status" value="1"/>
</dbReference>
<gene>
    <name evidence="3" type="ORF">FZC78_22775</name>
</gene>
<dbReference type="OrthoDB" id="9794671at2"/>